<dbReference type="EMBL" id="JAINUF010000020">
    <property type="protein sequence ID" value="KAJ8336077.1"/>
    <property type="molecule type" value="Genomic_DNA"/>
</dbReference>
<evidence type="ECO:0000313" key="3">
    <source>
        <dbReference type="Proteomes" id="UP001152622"/>
    </source>
</evidence>
<comment type="caution">
    <text evidence="2">The sequence shown here is derived from an EMBL/GenBank/DDBJ whole genome shotgun (WGS) entry which is preliminary data.</text>
</comment>
<gene>
    <name evidence="2" type="ORF">SKAU_G00394200</name>
</gene>
<sequence length="134" mass="15276">MVKGFMAFRKLPRAPRKLRSECSPSPFDVPQRPGAVNEPRLTSRAVTGDRDRCGKAAGVDTRPRDDLRESGLGRDSARQTRKEFPGAGLRPPPRATDGWAERTEHFLSLPRRLPRRARQPRRGTTAWRRTCVRY</sequence>
<dbReference type="AlphaFoldDB" id="A0A9Q1IDW6"/>
<keyword evidence="3" id="KW-1185">Reference proteome</keyword>
<feature type="region of interest" description="Disordered" evidence="1">
    <location>
        <begin position="1"/>
        <end position="134"/>
    </location>
</feature>
<feature type="compositionally biased region" description="Basic and acidic residues" evidence="1">
    <location>
        <begin position="61"/>
        <end position="84"/>
    </location>
</feature>
<proteinExistence type="predicted"/>
<evidence type="ECO:0000256" key="1">
    <source>
        <dbReference type="SAM" id="MobiDB-lite"/>
    </source>
</evidence>
<protein>
    <submittedName>
        <fullName evidence="2">Uncharacterized protein</fullName>
    </submittedName>
</protein>
<accession>A0A9Q1IDW6</accession>
<name>A0A9Q1IDW6_SYNKA</name>
<feature type="compositionally biased region" description="Basic residues" evidence="1">
    <location>
        <begin position="112"/>
        <end position="121"/>
    </location>
</feature>
<evidence type="ECO:0000313" key="2">
    <source>
        <dbReference type="EMBL" id="KAJ8336077.1"/>
    </source>
</evidence>
<dbReference type="Proteomes" id="UP001152622">
    <property type="component" value="Chromosome 20"/>
</dbReference>
<reference evidence="2" key="1">
    <citation type="journal article" date="2023" name="Science">
        <title>Genome structures resolve the early diversification of teleost fishes.</title>
        <authorList>
            <person name="Parey E."/>
            <person name="Louis A."/>
            <person name="Montfort J."/>
            <person name="Bouchez O."/>
            <person name="Roques C."/>
            <person name="Iampietro C."/>
            <person name="Lluch J."/>
            <person name="Castinel A."/>
            <person name="Donnadieu C."/>
            <person name="Desvignes T."/>
            <person name="Floi Bucao C."/>
            <person name="Jouanno E."/>
            <person name="Wen M."/>
            <person name="Mejri S."/>
            <person name="Dirks R."/>
            <person name="Jansen H."/>
            <person name="Henkel C."/>
            <person name="Chen W.J."/>
            <person name="Zahm M."/>
            <person name="Cabau C."/>
            <person name="Klopp C."/>
            <person name="Thompson A.W."/>
            <person name="Robinson-Rechavi M."/>
            <person name="Braasch I."/>
            <person name="Lecointre G."/>
            <person name="Bobe J."/>
            <person name="Postlethwait J.H."/>
            <person name="Berthelot C."/>
            <person name="Roest Crollius H."/>
            <person name="Guiguen Y."/>
        </authorList>
    </citation>
    <scope>NUCLEOTIDE SEQUENCE</scope>
    <source>
        <strain evidence="2">WJC10195</strain>
    </source>
</reference>
<organism evidence="2 3">
    <name type="scientific">Synaphobranchus kaupii</name>
    <name type="common">Kaup's arrowtooth eel</name>
    <dbReference type="NCBI Taxonomy" id="118154"/>
    <lineage>
        <taxon>Eukaryota</taxon>
        <taxon>Metazoa</taxon>
        <taxon>Chordata</taxon>
        <taxon>Craniata</taxon>
        <taxon>Vertebrata</taxon>
        <taxon>Euteleostomi</taxon>
        <taxon>Actinopterygii</taxon>
        <taxon>Neopterygii</taxon>
        <taxon>Teleostei</taxon>
        <taxon>Anguilliformes</taxon>
        <taxon>Synaphobranchidae</taxon>
        <taxon>Synaphobranchus</taxon>
    </lineage>
</organism>